<dbReference type="FunFam" id="2.20.28.10:FF:000008">
    <property type="entry name" value="DNA helicase"/>
    <property type="match status" value="1"/>
</dbReference>
<comment type="subunit">
    <text evidence="12">Component of the MCM2-7 complex.</text>
</comment>
<dbReference type="GO" id="GO:0006271">
    <property type="term" value="P:DNA strand elongation involved in DNA replication"/>
    <property type="evidence" value="ECO:0007669"/>
    <property type="project" value="TreeGrafter"/>
</dbReference>
<name>A0A8K1C3I0_PYTOL</name>
<dbReference type="InterPro" id="IPR027417">
    <property type="entry name" value="P-loop_NTPase"/>
</dbReference>
<evidence type="ECO:0000256" key="12">
    <source>
        <dbReference type="RuleBase" id="RU368061"/>
    </source>
</evidence>
<keyword evidence="6 12" id="KW-0347">Helicase</keyword>
<dbReference type="GO" id="GO:0005634">
    <property type="term" value="C:nucleus"/>
    <property type="evidence" value="ECO:0007669"/>
    <property type="project" value="UniProtKB-SubCell"/>
</dbReference>
<dbReference type="SMART" id="SM00350">
    <property type="entry name" value="MCM"/>
    <property type="match status" value="1"/>
</dbReference>
<comment type="caution">
    <text evidence="14">The sequence shown here is derived from an EMBL/GenBank/DDBJ whole genome shotgun (WGS) entry which is preliminary data.</text>
</comment>
<dbReference type="GO" id="GO:0042555">
    <property type="term" value="C:MCM complex"/>
    <property type="evidence" value="ECO:0007669"/>
    <property type="project" value="UniProtKB-UniRule"/>
</dbReference>
<evidence type="ECO:0000256" key="3">
    <source>
        <dbReference type="ARBA" id="ARBA00022705"/>
    </source>
</evidence>
<dbReference type="PRINTS" id="PR01657">
    <property type="entry name" value="MCMFAMILY"/>
</dbReference>
<dbReference type="SUPFAM" id="SSF50249">
    <property type="entry name" value="Nucleic acid-binding proteins"/>
    <property type="match status" value="1"/>
</dbReference>
<dbReference type="PROSITE" id="PS00847">
    <property type="entry name" value="MCM_1"/>
    <property type="match status" value="1"/>
</dbReference>
<organism evidence="14 15">
    <name type="scientific">Pythium oligandrum</name>
    <name type="common">Mycoparasitic fungus</name>
    <dbReference type="NCBI Taxonomy" id="41045"/>
    <lineage>
        <taxon>Eukaryota</taxon>
        <taxon>Sar</taxon>
        <taxon>Stramenopiles</taxon>
        <taxon>Oomycota</taxon>
        <taxon>Peronosporomycetes</taxon>
        <taxon>Pythiales</taxon>
        <taxon>Pythiaceae</taxon>
        <taxon>Pythium</taxon>
    </lineage>
</organism>
<gene>
    <name evidence="14" type="ORF">Poli38472_010662</name>
</gene>
<dbReference type="InterPro" id="IPR003593">
    <property type="entry name" value="AAA+_ATPase"/>
</dbReference>
<dbReference type="GO" id="GO:0016787">
    <property type="term" value="F:hydrolase activity"/>
    <property type="evidence" value="ECO:0007669"/>
    <property type="project" value="UniProtKB-KW"/>
</dbReference>
<dbReference type="Gene3D" id="2.40.50.140">
    <property type="entry name" value="Nucleic acid-binding proteins"/>
    <property type="match status" value="1"/>
</dbReference>
<keyword evidence="15" id="KW-1185">Reference proteome</keyword>
<comment type="similarity">
    <text evidence="2 11">Belongs to the MCM family.</text>
</comment>
<sequence length="808" mass="90237">MELQQDALDEAFRRHKNYFQQFLENEDGFGNYAEKIRTMMNQKASRLVVDLNDLREYDSSFTDPATSGQDNIVNRLLRQPIEFIPPFEAAIKELVFNYDSLYGSKEQESTKDMLFHVAFEGDFGHHNVTPRGLLASYLCQMVCVHGIITKCSAVRPKVVKSVHYCKETNAMLSREYRDHTSMTGAPTSSVYPTRDENGNFLETEFGLCQYKDYQMLSMQETPETAPLGQLPRSCDVIVENDLVDKCKPGDRVRIIGIYRPLGGKTAAQATAVFRTVMIANNVQLLGKEVNGIVMTTEDLLNVREFAKRDDAFDILSRSIAPSIYGHKEIKQALLLQLLGGVEKNLENGTHLRGDVNVLMVGDPSTAKSQLLRFVRTIAPLAVNTTGRGSSGVGLTAAVTLDPETKERRLEAGAMVLADRGIVCIDEFDKMSEADRVAIHEVMEQQTVTIAKAGIHATLNARCSVLAAANPVYGQYNKNKKPQENIGLPDSLLSRFDLLFVVLDKLDRGADRNISDHVLRMHRYTRPGQEGTPLSFEVSSTDQMALLSDAREARDDGAESIFQKYDPLLHGGRQTASHAGSGNGILTLDFLKKYIYYAKTRFQPVLTDTAIDLIAEGYAELRSQQTARTLPVTARSLETLIRLASAHAKARLSKSIETIDAEKAMSLMSFALYHDTAESQSFDRDVQMTEEPLATVGKTLDPVDEEVEFEPVKVKSEELRSSPTRKRDRCAWSADSLSEEITQVLSEMSAGDDDDQSFLLTDILARLNRSRSRRDVVTQQELEDVLVQLEVENKLMFVRDGDDPVVMLI</sequence>
<dbReference type="Pfam" id="PF14551">
    <property type="entry name" value="MCM_N"/>
    <property type="match status" value="1"/>
</dbReference>
<dbReference type="GO" id="GO:0005524">
    <property type="term" value="F:ATP binding"/>
    <property type="evidence" value="ECO:0007669"/>
    <property type="project" value="UniProtKB-UniRule"/>
</dbReference>
<keyword evidence="5 12" id="KW-0378">Hydrolase</keyword>
<dbReference type="Pfam" id="PF00493">
    <property type="entry name" value="MCM"/>
    <property type="match status" value="1"/>
</dbReference>
<dbReference type="InterPro" id="IPR041562">
    <property type="entry name" value="MCM_lid"/>
</dbReference>
<keyword evidence="7 11" id="KW-0067">ATP-binding</keyword>
<evidence type="ECO:0000256" key="10">
    <source>
        <dbReference type="ARBA" id="ARBA00047995"/>
    </source>
</evidence>
<dbReference type="Pfam" id="PF17207">
    <property type="entry name" value="MCM_OB"/>
    <property type="match status" value="1"/>
</dbReference>
<dbReference type="AlphaFoldDB" id="A0A8K1C3I0"/>
<dbReference type="Gene3D" id="3.40.50.300">
    <property type="entry name" value="P-loop containing nucleotide triphosphate hydrolases"/>
    <property type="match status" value="1"/>
</dbReference>
<keyword evidence="4 11" id="KW-0547">Nucleotide-binding</keyword>
<dbReference type="InterPro" id="IPR012340">
    <property type="entry name" value="NA-bd_OB-fold"/>
</dbReference>
<dbReference type="PANTHER" id="PTHR11630:SF46">
    <property type="entry name" value="DNA REPLICATION LICENSING FACTOR MCM3-RELATED"/>
    <property type="match status" value="1"/>
</dbReference>
<dbReference type="Gene3D" id="2.20.28.10">
    <property type="match status" value="1"/>
</dbReference>
<dbReference type="SMART" id="SM00382">
    <property type="entry name" value="AAA"/>
    <property type="match status" value="1"/>
</dbReference>
<dbReference type="PRINTS" id="PR01659">
    <property type="entry name" value="MCMPROTEIN3"/>
</dbReference>
<dbReference type="InterPro" id="IPR031327">
    <property type="entry name" value="MCM"/>
</dbReference>
<dbReference type="EC" id="3.6.4.12" evidence="12"/>
<dbReference type="InterPro" id="IPR027925">
    <property type="entry name" value="MCM_N"/>
</dbReference>
<comment type="catalytic activity">
    <reaction evidence="10 12">
        <text>ATP + H2O = ADP + phosphate + H(+)</text>
        <dbReference type="Rhea" id="RHEA:13065"/>
        <dbReference type="ChEBI" id="CHEBI:15377"/>
        <dbReference type="ChEBI" id="CHEBI:15378"/>
        <dbReference type="ChEBI" id="CHEBI:30616"/>
        <dbReference type="ChEBI" id="CHEBI:43474"/>
        <dbReference type="ChEBI" id="CHEBI:456216"/>
        <dbReference type="EC" id="3.6.4.12"/>
    </reaction>
</comment>
<dbReference type="PROSITE" id="PS50051">
    <property type="entry name" value="MCM_2"/>
    <property type="match status" value="1"/>
</dbReference>
<dbReference type="SUPFAM" id="SSF52540">
    <property type="entry name" value="P-loop containing nucleoside triphosphate hydrolases"/>
    <property type="match status" value="1"/>
</dbReference>
<dbReference type="Proteomes" id="UP000794436">
    <property type="component" value="Unassembled WGS sequence"/>
</dbReference>
<dbReference type="OrthoDB" id="1882346at2759"/>
<evidence type="ECO:0000256" key="1">
    <source>
        <dbReference type="ARBA" id="ARBA00004123"/>
    </source>
</evidence>
<evidence type="ECO:0000256" key="2">
    <source>
        <dbReference type="ARBA" id="ARBA00008010"/>
    </source>
</evidence>
<dbReference type="GO" id="GO:1902975">
    <property type="term" value="P:mitotic DNA replication initiation"/>
    <property type="evidence" value="ECO:0007669"/>
    <property type="project" value="TreeGrafter"/>
</dbReference>
<evidence type="ECO:0000256" key="6">
    <source>
        <dbReference type="ARBA" id="ARBA00022806"/>
    </source>
</evidence>
<comment type="subcellular location">
    <subcellularLocation>
        <location evidence="1 12">Nucleus</location>
    </subcellularLocation>
</comment>
<keyword evidence="9 12" id="KW-0539">Nucleus</keyword>
<dbReference type="EMBL" id="SPLM01000147">
    <property type="protein sequence ID" value="TMW55780.1"/>
    <property type="molecule type" value="Genomic_DNA"/>
</dbReference>
<dbReference type="GO" id="GO:0000727">
    <property type="term" value="P:double-strand break repair via break-induced replication"/>
    <property type="evidence" value="ECO:0007669"/>
    <property type="project" value="TreeGrafter"/>
</dbReference>
<evidence type="ECO:0000256" key="11">
    <source>
        <dbReference type="RuleBase" id="RU004070"/>
    </source>
</evidence>
<reference evidence="14" key="1">
    <citation type="submission" date="2019-03" db="EMBL/GenBank/DDBJ databases">
        <title>Long read genome sequence of the mycoparasitic Pythium oligandrum ATCC 38472 isolated from sugarbeet rhizosphere.</title>
        <authorList>
            <person name="Gaulin E."/>
        </authorList>
    </citation>
    <scope>NUCLEOTIDE SEQUENCE</scope>
    <source>
        <strain evidence="14">ATCC 38472_TT</strain>
    </source>
</reference>
<dbReference type="InterPro" id="IPR001208">
    <property type="entry name" value="MCM_dom"/>
</dbReference>
<dbReference type="InterPro" id="IPR008046">
    <property type="entry name" value="Mcm3"/>
</dbReference>
<proteinExistence type="inferred from homology"/>
<dbReference type="InterPro" id="IPR033762">
    <property type="entry name" value="MCM_OB"/>
</dbReference>
<protein>
    <recommendedName>
        <fullName evidence="12">DNA replication licensing factor MCM3</fullName>
        <ecNumber evidence="12">3.6.4.12</ecNumber>
    </recommendedName>
</protein>
<evidence type="ECO:0000256" key="9">
    <source>
        <dbReference type="ARBA" id="ARBA00023242"/>
    </source>
</evidence>
<evidence type="ECO:0000256" key="5">
    <source>
        <dbReference type="ARBA" id="ARBA00022801"/>
    </source>
</evidence>
<evidence type="ECO:0000256" key="7">
    <source>
        <dbReference type="ARBA" id="ARBA00022840"/>
    </source>
</evidence>
<evidence type="ECO:0000259" key="13">
    <source>
        <dbReference type="PROSITE" id="PS50051"/>
    </source>
</evidence>
<dbReference type="Gene3D" id="3.30.1640.10">
    <property type="entry name" value="mini-chromosome maintenance (MCM) complex, chain A, domain 1"/>
    <property type="match status" value="1"/>
</dbReference>
<dbReference type="PANTHER" id="PTHR11630">
    <property type="entry name" value="DNA REPLICATION LICENSING FACTOR MCM FAMILY MEMBER"/>
    <property type="match status" value="1"/>
</dbReference>
<evidence type="ECO:0000256" key="8">
    <source>
        <dbReference type="ARBA" id="ARBA00023125"/>
    </source>
</evidence>
<dbReference type="GO" id="GO:0017116">
    <property type="term" value="F:single-stranded DNA helicase activity"/>
    <property type="evidence" value="ECO:0007669"/>
    <property type="project" value="TreeGrafter"/>
</dbReference>
<keyword evidence="3 12" id="KW-0235">DNA replication</keyword>
<comment type="function">
    <text evidence="12">Acts as component of the MCM2-7 complex (MCM complex) which is the replicative helicase essential for 'once per cell cycle' DNA replication initiation and elongation in eukaryotic cells. The active ATPase sites in the MCM2-7 ring are formed through the interaction surfaces of two neighboring subunits such that a critical structure of a conserved arginine finger motif is provided in trans relative to the ATP-binding site of the Walker A box of the adjacent subunit. The six ATPase active sites, however, are likely to contribute differentially to the complex helicase activity.</text>
</comment>
<dbReference type="GO" id="GO:0003697">
    <property type="term" value="F:single-stranded DNA binding"/>
    <property type="evidence" value="ECO:0007669"/>
    <property type="project" value="TreeGrafter"/>
</dbReference>
<keyword evidence="8 11" id="KW-0238">DNA-binding</keyword>
<accession>A0A8K1C3I0</accession>
<dbReference type="InterPro" id="IPR018525">
    <property type="entry name" value="MCM_CS"/>
</dbReference>
<evidence type="ECO:0000313" key="15">
    <source>
        <dbReference type="Proteomes" id="UP000794436"/>
    </source>
</evidence>
<dbReference type="Pfam" id="PF17855">
    <property type="entry name" value="MCM_lid"/>
    <property type="match status" value="1"/>
</dbReference>
<evidence type="ECO:0000256" key="4">
    <source>
        <dbReference type="ARBA" id="ARBA00022741"/>
    </source>
</evidence>
<evidence type="ECO:0000313" key="14">
    <source>
        <dbReference type="EMBL" id="TMW55780.1"/>
    </source>
</evidence>
<feature type="domain" description="MCM C-terminal AAA(+) ATPase" evidence="13">
    <location>
        <begin position="311"/>
        <end position="517"/>
    </location>
</feature>